<proteinExistence type="predicted"/>
<dbReference type="eggNOG" id="ENOG5031SU3">
    <property type="taxonomic scope" value="Bacteria"/>
</dbReference>
<comment type="caution">
    <text evidence="1">The sequence shown here is derived from an EMBL/GenBank/DDBJ whole genome shotgun (WGS) entry which is preliminary data.</text>
</comment>
<dbReference type="AlphaFoldDB" id="A0A0A0HIY6"/>
<dbReference type="OrthoDB" id="70513at2"/>
<gene>
    <name evidence="1" type="ORF">rosmuc_02942</name>
</gene>
<name>A0A0A0HIY6_9RHOB</name>
<sequence length="286" mass="31614">MPEEHRVAVAVIHGMGSQGDRPQAANAVSFSRDLYAGLRKRMGATRFDTLVGWREIFWSDILQERQQQYMDEALAGEANWMAWRDFVMHRLADAASYRWEKGDHAYVYPEVHARVSNAIAHLEGVTGGRAPLIVLAHSLGGHIISNHIWDLQKGHTTAPTPFQRFETMAGVITFGCNIPVFTFSCRPGEVKAIDRPGTAIPAGKWFKPWWINLNSRNDILGMPLAGAGGGYAALKERGELRDRWISAGNALSAWNPLSHNAYWADSDVHGSVAAMIEQAMQIGPVG</sequence>
<dbReference type="RefSeq" id="WP_037268476.1">
    <property type="nucleotide sequence ID" value="NZ_KN293975.1"/>
</dbReference>
<dbReference type="SUPFAM" id="SSF53474">
    <property type="entry name" value="alpha/beta-Hydrolases"/>
    <property type="match status" value="1"/>
</dbReference>
<dbReference type="PATRIC" id="fig|1288298.3.peg.2954"/>
<reference evidence="1 2" key="1">
    <citation type="submission" date="2013-01" db="EMBL/GenBank/DDBJ databases">
        <authorList>
            <person name="Fiebig A."/>
            <person name="Goeker M."/>
            <person name="Klenk H.-P.P."/>
        </authorList>
    </citation>
    <scope>NUCLEOTIDE SEQUENCE [LARGE SCALE GENOMIC DNA]</scope>
    <source>
        <strain evidence="1 2">DSM 17069</strain>
    </source>
</reference>
<dbReference type="HOGENOM" id="CLU_972025_0_0_5"/>
<organism evidence="1 2">
    <name type="scientific">Roseovarius mucosus DSM 17069</name>
    <dbReference type="NCBI Taxonomy" id="1288298"/>
    <lineage>
        <taxon>Bacteria</taxon>
        <taxon>Pseudomonadati</taxon>
        <taxon>Pseudomonadota</taxon>
        <taxon>Alphaproteobacteria</taxon>
        <taxon>Rhodobacterales</taxon>
        <taxon>Roseobacteraceae</taxon>
        <taxon>Roseovarius</taxon>
    </lineage>
</organism>
<dbReference type="STRING" id="215743.ROSMUCSMR3_03593"/>
<dbReference type="InterPro" id="IPR029058">
    <property type="entry name" value="AB_hydrolase_fold"/>
</dbReference>
<dbReference type="EMBL" id="AONH01000016">
    <property type="protein sequence ID" value="KGM86649.1"/>
    <property type="molecule type" value="Genomic_DNA"/>
</dbReference>
<dbReference type="Proteomes" id="UP000030021">
    <property type="component" value="Unassembled WGS sequence"/>
</dbReference>
<evidence type="ECO:0000313" key="2">
    <source>
        <dbReference type="Proteomes" id="UP000030021"/>
    </source>
</evidence>
<evidence type="ECO:0008006" key="3">
    <source>
        <dbReference type="Google" id="ProtNLM"/>
    </source>
</evidence>
<evidence type="ECO:0000313" key="1">
    <source>
        <dbReference type="EMBL" id="KGM86649.1"/>
    </source>
</evidence>
<protein>
    <recommendedName>
        <fullName evidence="3">Alpha/beta hydrolase</fullName>
    </recommendedName>
</protein>
<accession>A0A0A0HIY6</accession>